<name>A0A918E112_9ACTN</name>
<dbReference type="Proteomes" id="UP000641932">
    <property type="component" value="Unassembled WGS sequence"/>
</dbReference>
<dbReference type="AlphaFoldDB" id="A0A918E112"/>
<reference evidence="1" key="1">
    <citation type="journal article" date="2014" name="Int. J. Syst. Evol. Microbiol.">
        <title>Complete genome sequence of Corynebacterium casei LMG S-19264T (=DSM 44701T), isolated from a smear-ripened cheese.</title>
        <authorList>
            <consortium name="US DOE Joint Genome Institute (JGI-PGF)"/>
            <person name="Walter F."/>
            <person name="Albersmeier A."/>
            <person name="Kalinowski J."/>
            <person name="Ruckert C."/>
        </authorList>
    </citation>
    <scope>NUCLEOTIDE SEQUENCE</scope>
    <source>
        <strain evidence="1">CGMCC 4.7201</strain>
    </source>
</reference>
<reference evidence="1" key="2">
    <citation type="submission" date="2020-09" db="EMBL/GenBank/DDBJ databases">
        <authorList>
            <person name="Sun Q."/>
            <person name="Zhou Y."/>
        </authorList>
    </citation>
    <scope>NUCLEOTIDE SEQUENCE</scope>
    <source>
        <strain evidence="1">CGMCC 4.7201</strain>
    </source>
</reference>
<evidence type="ECO:0000313" key="1">
    <source>
        <dbReference type="EMBL" id="GGO94896.1"/>
    </source>
</evidence>
<gene>
    <name evidence="1" type="ORF">GCM10012280_50860</name>
</gene>
<dbReference type="EMBL" id="BMMS01000024">
    <property type="protein sequence ID" value="GGO94896.1"/>
    <property type="molecule type" value="Genomic_DNA"/>
</dbReference>
<keyword evidence="2" id="KW-1185">Reference proteome</keyword>
<sequence>MGMTPARRINVEIGELVLDGFGNVDHDLVADAFRRELTRLVTERGVSAPADLAVDVVRRALPPLPPTASPRRLGTALARAVHSGLERGSP</sequence>
<protein>
    <submittedName>
        <fullName evidence="1">Uncharacterized protein</fullName>
    </submittedName>
</protein>
<accession>A0A918E112</accession>
<dbReference type="RefSeq" id="WP_189134113.1">
    <property type="nucleotide sequence ID" value="NZ_BMMS01000024.1"/>
</dbReference>
<proteinExistence type="predicted"/>
<comment type="caution">
    <text evidence="1">The sequence shown here is derived from an EMBL/GenBank/DDBJ whole genome shotgun (WGS) entry which is preliminary data.</text>
</comment>
<evidence type="ECO:0000313" key="2">
    <source>
        <dbReference type="Proteomes" id="UP000641932"/>
    </source>
</evidence>
<organism evidence="1 2">
    <name type="scientific">Wenjunlia tyrosinilytica</name>
    <dbReference type="NCBI Taxonomy" id="1544741"/>
    <lineage>
        <taxon>Bacteria</taxon>
        <taxon>Bacillati</taxon>
        <taxon>Actinomycetota</taxon>
        <taxon>Actinomycetes</taxon>
        <taxon>Kitasatosporales</taxon>
        <taxon>Streptomycetaceae</taxon>
        <taxon>Wenjunlia</taxon>
    </lineage>
</organism>